<evidence type="ECO:0000259" key="8">
    <source>
        <dbReference type="Pfam" id="PF08281"/>
    </source>
</evidence>
<dbReference type="InterPro" id="IPR013324">
    <property type="entry name" value="RNA_pol_sigma_r3/r4-like"/>
</dbReference>
<feature type="domain" description="RNA polymerase sigma-70 region 2" evidence="7">
    <location>
        <begin position="27"/>
        <end position="94"/>
    </location>
</feature>
<evidence type="ECO:0000256" key="2">
    <source>
        <dbReference type="ARBA" id="ARBA00023015"/>
    </source>
</evidence>
<accession>A0ABQ3VCJ6</accession>
<dbReference type="InterPro" id="IPR036388">
    <property type="entry name" value="WH-like_DNA-bd_sf"/>
</dbReference>
<keyword evidence="4" id="KW-0238">DNA-binding</keyword>
<comment type="caution">
    <text evidence="9">The sequence shown here is derived from an EMBL/GenBank/DDBJ whole genome shotgun (WGS) entry which is preliminary data.</text>
</comment>
<sequence>MDKLARDEEEKLIARSQQGDIKAFNQLIEQYQHIMYSTVFRMLGDYDTASDVTQDAFISAFRAIRTYRGGASFRAWLLRIGSNLACDHWRRVQRHPTASLESLTDETEPHASGSLDTLSVSGPEDNPEEYMLTQELQELIQRGLEELPLEQRTAVVLCDIQGLSYEEIAQAIQANMGTVRSRISRGRARLRTYLQQHKELLPRNYRLTNSSSDG</sequence>
<dbReference type="RefSeq" id="WP_201361172.1">
    <property type="nucleotide sequence ID" value="NZ_BNJJ01000003.1"/>
</dbReference>
<comment type="similarity">
    <text evidence="1">Belongs to the sigma-70 factor family. ECF subfamily.</text>
</comment>
<dbReference type="Gene3D" id="1.10.10.10">
    <property type="entry name" value="Winged helix-like DNA-binding domain superfamily/Winged helix DNA-binding domain"/>
    <property type="match status" value="1"/>
</dbReference>
<evidence type="ECO:0000259" key="7">
    <source>
        <dbReference type="Pfam" id="PF04542"/>
    </source>
</evidence>
<dbReference type="InterPro" id="IPR039425">
    <property type="entry name" value="RNA_pol_sigma-70-like"/>
</dbReference>
<dbReference type="NCBIfam" id="TIGR02937">
    <property type="entry name" value="sigma70-ECF"/>
    <property type="match status" value="1"/>
</dbReference>
<dbReference type="PANTHER" id="PTHR43133:SF8">
    <property type="entry name" value="RNA POLYMERASE SIGMA FACTOR HI_1459-RELATED"/>
    <property type="match status" value="1"/>
</dbReference>
<dbReference type="InterPro" id="IPR013249">
    <property type="entry name" value="RNA_pol_sigma70_r4_t2"/>
</dbReference>
<dbReference type="SUPFAM" id="SSF88946">
    <property type="entry name" value="Sigma2 domain of RNA polymerase sigma factors"/>
    <property type="match status" value="1"/>
</dbReference>
<dbReference type="Gene3D" id="1.10.1740.10">
    <property type="match status" value="1"/>
</dbReference>
<dbReference type="PANTHER" id="PTHR43133">
    <property type="entry name" value="RNA POLYMERASE ECF-TYPE SIGMA FACTO"/>
    <property type="match status" value="1"/>
</dbReference>
<evidence type="ECO:0000256" key="4">
    <source>
        <dbReference type="ARBA" id="ARBA00023125"/>
    </source>
</evidence>
<dbReference type="Pfam" id="PF08281">
    <property type="entry name" value="Sigma70_r4_2"/>
    <property type="match status" value="1"/>
</dbReference>
<name>A0ABQ3VCJ6_9CHLR</name>
<dbReference type="InterPro" id="IPR014284">
    <property type="entry name" value="RNA_pol_sigma-70_dom"/>
</dbReference>
<evidence type="ECO:0000256" key="6">
    <source>
        <dbReference type="SAM" id="MobiDB-lite"/>
    </source>
</evidence>
<evidence type="ECO:0000313" key="9">
    <source>
        <dbReference type="EMBL" id="GHO83518.1"/>
    </source>
</evidence>
<proteinExistence type="inferred from homology"/>
<dbReference type="Proteomes" id="UP000635565">
    <property type="component" value="Unassembled WGS sequence"/>
</dbReference>
<protein>
    <submittedName>
        <fullName evidence="9">RNA polymerase subunit sigma-24</fullName>
    </submittedName>
</protein>
<feature type="region of interest" description="Disordered" evidence="6">
    <location>
        <begin position="99"/>
        <end position="125"/>
    </location>
</feature>
<reference evidence="9 10" key="1">
    <citation type="journal article" date="2021" name="Int. J. Syst. Evol. Microbiol.">
        <title>Reticulibacter mediterranei gen. nov., sp. nov., within the new family Reticulibacteraceae fam. nov., and Ktedonospora formicarum gen. nov., sp. nov., Ktedonobacter robiniae sp. nov., Dictyobacter formicarum sp. nov. and Dictyobacter arantiisoli sp. nov., belonging to the class Ktedonobacteria.</title>
        <authorList>
            <person name="Yabe S."/>
            <person name="Zheng Y."/>
            <person name="Wang C.M."/>
            <person name="Sakai Y."/>
            <person name="Abe K."/>
            <person name="Yokota A."/>
            <person name="Donadio S."/>
            <person name="Cavaletti L."/>
            <person name="Monciardini P."/>
        </authorList>
    </citation>
    <scope>NUCLEOTIDE SEQUENCE [LARGE SCALE GENOMIC DNA]</scope>
    <source>
        <strain evidence="9 10">SOSP1-9</strain>
    </source>
</reference>
<keyword evidence="10" id="KW-1185">Reference proteome</keyword>
<dbReference type="EMBL" id="BNJJ01000003">
    <property type="protein sequence ID" value="GHO83518.1"/>
    <property type="molecule type" value="Genomic_DNA"/>
</dbReference>
<evidence type="ECO:0000256" key="3">
    <source>
        <dbReference type="ARBA" id="ARBA00023082"/>
    </source>
</evidence>
<feature type="domain" description="RNA polymerase sigma factor 70 region 4 type 2" evidence="8">
    <location>
        <begin position="138"/>
        <end position="190"/>
    </location>
</feature>
<dbReference type="InterPro" id="IPR007627">
    <property type="entry name" value="RNA_pol_sigma70_r2"/>
</dbReference>
<keyword evidence="3" id="KW-0731">Sigma factor</keyword>
<evidence type="ECO:0000256" key="5">
    <source>
        <dbReference type="ARBA" id="ARBA00023163"/>
    </source>
</evidence>
<evidence type="ECO:0000256" key="1">
    <source>
        <dbReference type="ARBA" id="ARBA00010641"/>
    </source>
</evidence>
<dbReference type="SUPFAM" id="SSF88659">
    <property type="entry name" value="Sigma3 and sigma4 domains of RNA polymerase sigma factors"/>
    <property type="match status" value="1"/>
</dbReference>
<evidence type="ECO:0000313" key="10">
    <source>
        <dbReference type="Proteomes" id="UP000635565"/>
    </source>
</evidence>
<dbReference type="CDD" id="cd06171">
    <property type="entry name" value="Sigma70_r4"/>
    <property type="match status" value="1"/>
</dbReference>
<keyword evidence="5" id="KW-0804">Transcription</keyword>
<dbReference type="InterPro" id="IPR013325">
    <property type="entry name" value="RNA_pol_sigma_r2"/>
</dbReference>
<keyword evidence="2" id="KW-0805">Transcription regulation</keyword>
<gene>
    <name evidence="9" type="ORF">KSZ_15240</name>
</gene>
<organism evidence="9 10">
    <name type="scientific">Dictyobacter formicarum</name>
    <dbReference type="NCBI Taxonomy" id="2778368"/>
    <lineage>
        <taxon>Bacteria</taxon>
        <taxon>Bacillati</taxon>
        <taxon>Chloroflexota</taxon>
        <taxon>Ktedonobacteria</taxon>
        <taxon>Ktedonobacterales</taxon>
        <taxon>Dictyobacteraceae</taxon>
        <taxon>Dictyobacter</taxon>
    </lineage>
</organism>
<dbReference type="Pfam" id="PF04542">
    <property type="entry name" value="Sigma70_r2"/>
    <property type="match status" value="1"/>
</dbReference>